<dbReference type="Proteomes" id="UP001558713">
    <property type="component" value="Unassembled WGS sequence"/>
</dbReference>
<feature type="region of interest" description="Disordered" evidence="5">
    <location>
        <begin position="438"/>
        <end position="457"/>
    </location>
</feature>
<feature type="region of interest" description="Disordered" evidence="5">
    <location>
        <begin position="370"/>
        <end position="419"/>
    </location>
</feature>
<evidence type="ECO:0000256" key="2">
    <source>
        <dbReference type="ARBA" id="ARBA00006660"/>
    </source>
</evidence>
<comment type="similarity">
    <text evidence="2">Belongs to the RED family.</text>
</comment>
<feature type="compositionally biased region" description="Basic and acidic residues" evidence="5">
    <location>
        <begin position="7"/>
        <end position="39"/>
    </location>
</feature>
<organism evidence="8 9">
    <name type="scientific">Cardamine amara subsp. amara</name>
    <dbReference type="NCBI Taxonomy" id="228776"/>
    <lineage>
        <taxon>Eukaryota</taxon>
        <taxon>Viridiplantae</taxon>
        <taxon>Streptophyta</taxon>
        <taxon>Embryophyta</taxon>
        <taxon>Tracheophyta</taxon>
        <taxon>Spermatophyta</taxon>
        <taxon>Magnoliopsida</taxon>
        <taxon>eudicotyledons</taxon>
        <taxon>Gunneridae</taxon>
        <taxon>Pentapetalae</taxon>
        <taxon>rosids</taxon>
        <taxon>malvids</taxon>
        <taxon>Brassicales</taxon>
        <taxon>Brassicaceae</taxon>
        <taxon>Cardamineae</taxon>
        <taxon>Cardamine</taxon>
    </lineage>
</organism>
<accession>A0ABD1AGA1</accession>
<feature type="compositionally biased region" description="Basic and acidic residues" evidence="5">
    <location>
        <begin position="489"/>
        <end position="509"/>
    </location>
</feature>
<evidence type="ECO:0000256" key="5">
    <source>
        <dbReference type="SAM" id="MobiDB-lite"/>
    </source>
</evidence>
<keyword evidence="9" id="KW-1185">Reference proteome</keyword>
<feature type="compositionally biased region" description="Basic and acidic residues" evidence="5">
    <location>
        <begin position="382"/>
        <end position="413"/>
    </location>
</feature>
<dbReference type="InterPro" id="IPR012492">
    <property type="entry name" value="RED_C"/>
</dbReference>
<keyword evidence="3" id="KW-0677">Repeat</keyword>
<name>A0ABD1AGA1_CARAN</name>
<keyword evidence="4" id="KW-0539">Nucleus</keyword>
<feature type="region of interest" description="Disordered" evidence="5">
    <location>
        <begin position="1"/>
        <end position="52"/>
    </location>
</feature>
<proteinExistence type="inferred from homology"/>
<gene>
    <name evidence="8" type="ORF">V5N11_018294</name>
</gene>
<dbReference type="InterPro" id="IPR039896">
    <property type="entry name" value="Red-like"/>
</dbReference>
<evidence type="ECO:0000256" key="4">
    <source>
        <dbReference type="ARBA" id="ARBA00023242"/>
    </source>
</evidence>
<dbReference type="Pfam" id="PF07807">
    <property type="entry name" value="RED_C"/>
    <property type="match status" value="1"/>
</dbReference>
<dbReference type="PANTHER" id="PTHR12765">
    <property type="entry name" value="RED PROTEIN IK FACTOR CYTOKINE IK"/>
    <property type="match status" value="1"/>
</dbReference>
<comment type="subcellular location">
    <subcellularLocation>
        <location evidence="1">Nucleus</location>
    </subcellularLocation>
</comment>
<evidence type="ECO:0000313" key="8">
    <source>
        <dbReference type="EMBL" id="KAL1205478.1"/>
    </source>
</evidence>
<evidence type="ECO:0000256" key="3">
    <source>
        <dbReference type="ARBA" id="ARBA00022737"/>
    </source>
</evidence>
<feature type="region of interest" description="Disordered" evidence="5">
    <location>
        <begin position="484"/>
        <end position="542"/>
    </location>
</feature>
<feature type="domain" description="RED-like N-terminal" evidence="7">
    <location>
        <begin position="6"/>
        <end position="221"/>
    </location>
</feature>
<dbReference type="Pfam" id="PF07808">
    <property type="entry name" value="RED_N"/>
    <property type="match status" value="1"/>
</dbReference>
<sequence>MTSSKSHYKEKVARRKEEKSEELDNPKYRDRAKERRENQNPDYDPTELSSFHAVAPPGAVDLRAADALKLSIENSKYLGGDVEHTHLVKGLDYALLNKVRSEIVKKPDGEDDGGKTSVAKEDQRVTFRTTAAKSVYQWIVKPQTIIKSNDLFLPGRMTFVYDMEGGYSHDIPTTLYRSKADCPVLEEFVTVNVDGSVLDRIAKIMSYLRLGSSGKVLKKKKKEKDGKGKMSTNANDYDEDNNQTKIENGSSKQEEPPVARNDDDDIFVGEGIDYTVPGKDVTQSPISEDMEESPRDKEKVPYFAEPAYGPVQPPPDQAWQDMSGYGAMQTQGLAAGYPGEWQEYHQYAEQIVYQEQYLQPGMEGYEVQPETGILQDPQLMSQEEKDRGLGSVFKRDDQRLQQLRESDAREKDPSFVSESYSECYPGYQEYNHEVVGSDEEADLSKMDMGGKAKGGLHRWDFETEEEWEKYNEQKEAMPKAAFQFGVKMQDGRKTRKQNRDQKLNNELHKINKILTRKKMEKEGIDVSSLDDGDAQTPKRSKH</sequence>
<feature type="region of interest" description="Disordered" evidence="5">
    <location>
        <begin position="218"/>
        <end position="296"/>
    </location>
</feature>
<evidence type="ECO:0000259" key="7">
    <source>
        <dbReference type="Pfam" id="PF07808"/>
    </source>
</evidence>
<comment type="caution">
    <text evidence="8">The sequence shown here is derived from an EMBL/GenBank/DDBJ whole genome shotgun (WGS) entry which is preliminary data.</text>
</comment>
<dbReference type="AlphaFoldDB" id="A0ABD1AGA1"/>
<evidence type="ECO:0000313" key="9">
    <source>
        <dbReference type="Proteomes" id="UP001558713"/>
    </source>
</evidence>
<dbReference type="EMBL" id="JBANAX010000517">
    <property type="protein sequence ID" value="KAL1205478.1"/>
    <property type="molecule type" value="Genomic_DNA"/>
</dbReference>
<evidence type="ECO:0000256" key="1">
    <source>
        <dbReference type="ARBA" id="ARBA00004123"/>
    </source>
</evidence>
<dbReference type="GO" id="GO:0005634">
    <property type="term" value="C:nucleus"/>
    <property type="evidence" value="ECO:0007669"/>
    <property type="project" value="UniProtKB-SubCell"/>
</dbReference>
<evidence type="ECO:0000259" key="6">
    <source>
        <dbReference type="Pfam" id="PF07807"/>
    </source>
</evidence>
<feature type="domain" description="Protein RED C-terminal" evidence="6">
    <location>
        <begin position="420"/>
        <end position="524"/>
    </location>
</feature>
<dbReference type="InterPro" id="IPR012916">
    <property type="entry name" value="RED_N"/>
</dbReference>
<feature type="compositionally biased region" description="Basic and acidic residues" evidence="5">
    <location>
        <begin position="252"/>
        <end position="261"/>
    </location>
</feature>
<reference evidence="8 9" key="1">
    <citation type="submission" date="2024-04" db="EMBL/GenBank/DDBJ databases">
        <title>Genome assembly C_amara_ONT_v2.</title>
        <authorList>
            <person name="Yant L."/>
            <person name="Moore C."/>
            <person name="Slenker M."/>
        </authorList>
    </citation>
    <scope>NUCLEOTIDE SEQUENCE [LARGE SCALE GENOMIC DNA]</scope>
    <source>
        <tissue evidence="8">Leaf</tissue>
    </source>
</reference>
<protein>
    <submittedName>
        <fullName evidence="8">Suppressor of mec-8 and unc-52-like protein</fullName>
    </submittedName>
</protein>